<proteinExistence type="predicted"/>
<dbReference type="GO" id="GO:0005777">
    <property type="term" value="C:peroxisome"/>
    <property type="evidence" value="ECO:0007669"/>
    <property type="project" value="TreeGrafter"/>
</dbReference>
<protein>
    <recommendedName>
        <fullName evidence="3">Enoyl-CoA hydratase</fullName>
    </recommendedName>
</protein>
<evidence type="ECO:0000313" key="1">
    <source>
        <dbReference type="EMBL" id="PVV00668.1"/>
    </source>
</evidence>
<dbReference type="OrthoDB" id="1696280at2759"/>
<dbReference type="GO" id="GO:0004165">
    <property type="term" value="F:delta(3)-delta(2)-enoyl-CoA isomerase activity"/>
    <property type="evidence" value="ECO:0007669"/>
    <property type="project" value="TreeGrafter"/>
</dbReference>
<dbReference type="Proteomes" id="UP000245609">
    <property type="component" value="Unassembled WGS sequence"/>
</dbReference>
<dbReference type="CDD" id="cd06558">
    <property type="entry name" value="crotonase-like"/>
    <property type="match status" value="1"/>
</dbReference>
<dbReference type="Gene3D" id="3.90.226.10">
    <property type="entry name" value="2-enoyl-CoA Hydratase, Chain A, domain 1"/>
    <property type="match status" value="1"/>
</dbReference>
<dbReference type="Pfam" id="PF00378">
    <property type="entry name" value="ECH_1"/>
    <property type="match status" value="1"/>
</dbReference>
<comment type="caution">
    <text evidence="1">The sequence shown here is derived from an EMBL/GenBank/DDBJ whole genome shotgun (WGS) entry which is preliminary data.</text>
</comment>
<evidence type="ECO:0008006" key="3">
    <source>
        <dbReference type="Google" id="ProtNLM"/>
    </source>
</evidence>
<keyword evidence="2" id="KW-1185">Reference proteome</keyword>
<reference evidence="1 2" key="1">
    <citation type="journal article" date="2018" name="MBio">
        <title>Comparative Genomics Reveals the Core Gene Toolbox for the Fungus-Insect Symbiosis.</title>
        <authorList>
            <person name="Wang Y."/>
            <person name="Stata M."/>
            <person name="Wang W."/>
            <person name="Stajich J.E."/>
            <person name="White M.M."/>
            <person name="Moncalvo J.M."/>
        </authorList>
    </citation>
    <scope>NUCLEOTIDE SEQUENCE [LARGE SCALE GENOMIC DNA]</scope>
    <source>
        <strain evidence="1 2">SC-DP-2</strain>
    </source>
</reference>
<dbReference type="PANTHER" id="PTHR11941">
    <property type="entry name" value="ENOYL-COA HYDRATASE-RELATED"/>
    <property type="match status" value="1"/>
</dbReference>
<dbReference type="PANTHER" id="PTHR11941:SF75">
    <property type="entry name" value="ENOYL-COA HYDRATASE_ISOMERASE FAMILY PROTEIN"/>
    <property type="match status" value="1"/>
</dbReference>
<name>A0A2T9Z7U9_9FUNG</name>
<evidence type="ECO:0000313" key="2">
    <source>
        <dbReference type="Proteomes" id="UP000245609"/>
    </source>
</evidence>
<dbReference type="AlphaFoldDB" id="A0A2T9Z7U9"/>
<dbReference type="GO" id="GO:0006635">
    <property type="term" value="P:fatty acid beta-oxidation"/>
    <property type="evidence" value="ECO:0007669"/>
    <property type="project" value="TreeGrafter"/>
</dbReference>
<dbReference type="STRING" id="133381.A0A2T9Z7U9"/>
<dbReference type="InterPro" id="IPR001753">
    <property type="entry name" value="Enoyl-CoA_hydra/iso"/>
</dbReference>
<dbReference type="InterPro" id="IPR029045">
    <property type="entry name" value="ClpP/crotonase-like_dom_sf"/>
</dbReference>
<dbReference type="EMBL" id="MBFS01001745">
    <property type="protein sequence ID" value="PVV00668.1"/>
    <property type="molecule type" value="Genomic_DNA"/>
</dbReference>
<accession>A0A2T9Z7U9</accession>
<organism evidence="1 2">
    <name type="scientific">Smittium megazygosporum</name>
    <dbReference type="NCBI Taxonomy" id="133381"/>
    <lineage>
        <taxon>Eukaryota</taxon>
        <taxon>Fungi</taxon>
        <taxon>Fungi incertae sedis</taxon>
        <taxon>Zoopagomycota</taxon>
        <taxon>Kickxellomycotina</taxon>
        <taxon>Harpellomycetes</taxon>
        <taxon>Harpellales</taxon>
        <taxon>Legeriomycetaceae</taxon>
        <taxon>Smittium</taxon>
    </lineage>
</organism>
<sequence>MTIFFPNEKTPDIKLYKPDPLNYPTIFVIEFVKLPENRITEQFIASVNYALDAIEKELDSRFEDYKTKLASGQNPKDYGGAVITTSTGKFYSNGLDVTLSVGNQRFHTVNTRLNARFLSFRLPTIAAVNGHAFAGGCLMACAHDYVVMGENRGFICTNEIDINLPLSIGPIELFKSRVSSPPAVTKALLEGYRFTAKEAQAIGLVDIAVPNPKVFETAFNLAKEMSPKAQKGGHVFSIIKQAKNKTAIEALKISKLNHLALTYNKL</sequence>
<dbReference type="SUPFAM" id="SSF52096">
    <property type="entry name" value="ClpP/crotonase"/>
    <property type="match status" value="1"/>
</dbReference>
<gene>
    <name evidence="1" type="ORF">BB560_004938</name>
</gene>